<evidence type="ECO:0000313" key="2">
    <source>
        <dbReference type="EMBL" id="MDC0713633.1"/>
    </source>
</evidence>
<evidence type="ECO:0000256" key="1">
    <source>
        <dbReference type="SAM" id="SignalP"/>
    </source>
</evidence>
<gene>
    <name evidence="2" type="ORF">POL68_34525</name>
</gene>
<name>A0ABT5DJ39_9BACT</name>
<reference evidence="2 3" key="1">
    <citation type="submission" date="2022-11" db="EMBL/GenBank/DDBJ databases">
        <title>Minimal conservation of predation-associated metabolite biosynthetic gene clusters underscores biosynthetic potential of Myxococcota including descriptions for ten novel species: Archangium lansinium sp. nov., Myxococcus landrumus sp. nov., Nannocystis bai.</title>
        <authorList>
            <person name="Ahearne A."/>
            <person name="Stevens C."/>
            <person name="Dowd S."/>
        </authorList>
    </citation>
    <scope>NUCLEOTIDE SEQUENCE [LARGE SCALE GENOMIC DNA]</scope>
    <source>
        <strain evidence="2 3">NCWAL01</strain>
    </source>
</reference>
<comment type="caution">
    <text evidence="2">The sequence shown here is derived from an EMBL/GenBank/DDBJ whole genome shotgun (WGS) entry which is preliminary data.</text>
</comment>
<dbReference type="PROSITE" id="PS51257">
    <property type="entry name" value="PROKAR_LIPOPROTEIN"/>
    <property type="match status" value="1"/>
</dbReference>
<sequence>MTRRLRLSFLTLSALLALSAACDAPAPVESQKGRGAPSALPFEVERVIQSIHTDVSAPISVNPSPAVDETQQRPAVAQGPGVYLVVWEVSSSATSSSPDIVGVRVRAEDGALLDPSPILIATGSDAQTEPAVAFDGTHFLVVWVEDRGLPAIYGRRVSASDGALINPTAFLISKAMSPGQSRHAAPSVACGGPNCMVTWSDSFTPQGGPSLNFVAATSLRSSDTTPPENSTYVLTTTASTSPRVTFGSPHYLVSWVEGSNLRATLFDARTMMQRTITVTSSADPQTPSVAGQGGEFLLTWLKAGSIWARRLNASTGALLGAANTLVGTDALAQPSVTADGLDYHVLGTYLRNGSTRVISTRVSALAEIAPDAEIDLGPALPHRGDLAAPVSGLSLAAYVTEEAPGAPRVNVRRVTEGKAHITPERLVEPLDITYVPHYMPTVSAGNGVYLVVWSQPALGGGFILRGLRIRASDGQVLDSAPLTIDAIGSPNYYPAVAFDGTHFLVVWVRYASIPSIYGARVRASDGAVLDAPFHISVVPTGSPVSMQDKPAVAFDGTNYLVTWEGPYGYAANGAMISGVQGIRVAPYGMRVDSSSFLIAQGGTNSRVAYSDGKYLVTWERNQNVEAARISASTRQVLDNPAISLAASSGNERLPAVAGQGGKFLVTWIGGDNNLWARRVSGLDGSLLDSGDISVGPTPLTGPEVIFDGRDYWVGWQGTRSGLRQMFSTRVSALGTLRNDAELSISYVHPSTSQGQSLPQARGGIAAAGPGLILSTYLQYDSLTGYSAPRFRLVSAEPGQPALPLVHEVHAVWAGCDYALVARQDVVNDPYPKILYRLSAELSADDSTCTATGTSVALGESESVPVLDIKASAAGIAVGYSQAFSYKGIGTLSHGYVAQLDPSTLGIVRRFRLQPSSLPTSCLAGGPGWLEVGQITLTNDSTLVVEGPMSGNHMALWTYGGGVDATTPCDGSSPRGTTFTVTLPEFFTQPQAPSIVIH</sequence>
<evidence type="ECO:0000313" key="3">
    <source>
        <dbReference type="Proteomes" id="UP001221838"/>
    </source>
</evidence>
<dbReference type="EMBL" id="JAQNDM010000002">
    <property type="protein sequence ID" value="MDC0713633.1"/>
    <property type="molecule type" value="Genomic_DNA"/>
</dbReference>
<dbReference type="RefSeq" id="WP_272143991.1">
    <property type="nucleotide sequence ID" value="NZ_JAQNDM010000002.1"/>
</dbReference>
<feature type="chain" id="PRO_5045801447" description="ELWxxDGT repeat-containing protein" evidence="1">
    <location>
        <begin position="20"/>
        <end position="997"/>
    </location>
</feature>
<keyword evidence="3" id="KW-1185">Reference proteome</keyword>
<evidence type="ECO:0008006" key="4">
    <source>
        <dbReference type="Google" id="ProtNLM"/>
    </source>
</evidence>
<protein>
    <recommendedName>
        <fullName evidence="4">ELWxxDGT repeat-containing protein</fullName>
    </recommendedName>
</protein>
<proteinExistence type="predicted"/>
<accession>A0ABT5DJ39</accession>
<organism evidence="2 3">
    <name type="scientific">Stigmatella ashevillensis</name>
    <dbReference type="NCBI Taxonomy" id="2995309"/>
    <lineage>
        <taxon>Bacteria</taxon>
        <taxon>Pseudomonadati</taxon>
        <taxon>Myxococcota</taxon>
        <taxon>Myxococcia</taxon>
        <taxon>Myxococcales</taxon>
        <taxon>Cystobacterineae</taxon>
        <taxon>Archangiaceae</taxon>
        <taxon>Stigmatella</taxon>
    </lineage>
</organism>
<dbReference type="Proteomes" id="UP001221838">
    <property type="component" value="Unassembled WGS sequence"/>
</dbReference>
<keyword evidence="1" id="KW-0732">Signal</keyword>
<feature type="signal peptide" evidence="1">
    <location>
        <begin position="1"/>
        <end position="19"/>
    </location>
</feature>